<sequence length="143" mass="14559">MAPLTQDRNTPRSEGDNRQGAAAAGAMIYAGAIVMRNATGFLVEGQTATGLVGVGCAQERVDNSGGADGDQTVDYLPGVFRYANSAAADEIVAADIGSACFVVDDQTVAKTDGTGTRSRAGIVDAVDANGVWVRFDEALSNAA</sequence>
<gene>
    <name evidence="1" type="ORF">ACFQ4E_10685</name>
</gene>
<evidence type="ECO:0000313" key="2">
    <source>
        <dbReference type="Proteomes" id="UP001597135"/>
    </source>
</evidence>
<comment type="caution">
    <text evidence="1">The sequence shown here is derived from an EMBL/GenBank/DDBJ whole genome shotgun (WGS) entry which is preliminary data.</text>
</comment>
<name>A0ABW3ZJF7_9RHOB</name>
<keyword evidence="2" id="KW-1185">Reference proteome</keyword>
<dbReference type="Proteomes" id="UP001597135">
    <property type="component" value="Unassembled WGS sequence"/>
</dbReference>
<organism evidence="1 2">
    <name type="scientific">Litorisediminicola beolgyonensis</name>
    <dbReference type="NCBI Taxonomy" id="1173614"/>
    <lineage>
        <taxon>Bacteria</taxon>
        <taxon>Pseudomonadati</taxon>
        <taxon>Pseudomonadota</taxon>
        <taxon>Alphaproteobacteria</taxon>
        <taxon>Rhodobacterales</taxon>
        <taxon>Paracoccaceae</taxon>
        <taxon>Litorisediminicola</taxon>
    </lineage>
</organism>
<protein>
    <recommendedName>
        <fullName evidence="3">Bacteriophage protein</fullName>
    </recommendedName>
</protein>
<proteinExistence type="predicted"/>
<evidence type="ECO:0000313" key="1">
    <source>
        <dbReference type="EMBL" id="MFD1342887.1"/>
    </source>
</evidence>
<dbReference type="EMBL" id="JBHTMU010000016">
    <property type="protein sequence ID" value="MFD1342887.1"/>
    <property type="molecule type" value="Genomic_DNA"/>
</dbReference>
<reference evidence="2" key="1">
    <citation type="journal article" date="2019" name="Int. J. Syst. Evol. Microbiol.">
        <title>The Global Catalogue of Microorganisms (GCM) 10K type strain sequencing project: providing services to taxonomists for standard genome sequencing and annotation.</title>
        <authorList>
            <consortium name="The Broad Institute Genomics Platform"/>
            <consortium name="The Broad Institute Genome Sequencing Center for Infectious Disease"/>
            <person name="Wu L."/>
            <person name="Ma J."/>
        </authorList>
    </citation>
    <scope>NUCLEOTIDE SEQUENCE [LARGE SCALE GENOMIC DNA]</scope>
    <source>
        <strain evidence="2">CCUG 62953</strain>
    </source>
</reference>
<accession>A0ABW3ZJF7</accession>
<dbReference type="RefSeq" id="WP_386803350.1">
    <property type="nucleotide sequence ID" value="NZ_JBHTMU010000016.1"/>
</dbReference>
<evidence type="ECO:0008006" key="3">
    <source>
        <dbReference type="Google" id="ProtNLM"/>
    </source>
</evidence>